<reference evidence="1 2" key="1">
    <citation type="submission" date="2017-02" db="EMBL/GenBank/DDBJ databases">
        <authorList>
            <person name="Peterson S.W."/>
        </authorList>
    </citation>
    <scope>NUCLEOTIDE SEQUENCE [LARGE SCALE GENOMIC DNA]</scope>
    <source>
        <strain evidence="1 2">CECT 9189</strain>
    </source>
</reference>
<organism evidence="1 2">
    <name type="scientific">Photobacterium toruni</name>
    <dbReference type="NCBI Taxonomy" id="1935446"/>
    <lineage>
        <taxon>Bacteria</taxon>
        <taxon>Pseudomonadati</taxon>
        <taxon>Pseudomonadota</taxon>
        <taxon>Gammaproteobacteria</taxon>
        <taxon>Vibrionales</taxon>
        <taxon>Vibrionaceae</taxon>
        <taxon>Photobacterium</taxon>
    </lineage>
</organism>
<accession>A0A1T4UUP6</accession>
<dbReference type="EMBL" id="FUWP01000034">
    <property type="protein sequence ID" value="SKA56356.1"/>
    <property type="molecule type" value="Genomic_DNA"/>
</dbReference>
<dbReference type="RefSeq" id="WP_080176410.1">
    <property type="nucleotide sequence ID" value="NZ_AP024858.1"/>
</dbReference>
<evidence type="ECO:0000313" key="1">
    <source>
        <dbReference type="EMBL" id="SKA56356.1"/>
    </source>
</evidence>
<proteinExistence type="predicted"/>
<dbReference type="OrthoDB" id="9951882at2"/>
<evidence type="ECO:0000313" key="2">
    <source>
        <dbReference type="Proteomes" id="UP000191116"/>
    </source>
</evidence>
<dbReference type="Proteomes" id="UP000191116">
    <property type="component" value="Unassembled WGS sequence"/>
</dbReference>
<name>A0A1T4UUP6_9GAMM</name>
<protein>
    <submittedName>
        <fullName evidence="1">Uncharacterized protein</fullName>
    </submittedName>
</protein>
<dbReference type="AlphaFoldDB" id="A0A1T4UUP6"/>
<gene>
    <name evidence="1" type="ORF">CZ814_03736</name>
</gene>
<sequence length="99" mass="11451">MGKFDFSVFDDEITNAIKSMELTFSSHELILEIAQNNQSQYINALIAYKQTGRPFLYVHQQLSIRLKKYEGDAIKNIGIKPSKDIFGKSNTCLYWEKII</sequence>